<evidence type="ECO:0000256" key="3">
    <source>
        <dbReference type="ARBA" id="ARBA00022777"/>
    </source>
</evidence>
<gene>
    <name evidence="8" type="primary">steA</name>
    <name evidence="8" type="ORF">NVS47_09850</name>
</gene>
<dbReference type="NCBIfam" id="NF040608">
    <property type="entry name" value="division_SteA"/>
    <property type="match status" value="1"/>
</dbReference>
<name>A0ABT1Y4K7_9FIRM</name>
<dbReference type="Pfam" id="PF12555">
    <property type="entry name" value="SteA-like_C"/>
    <property type="match status" value="1"/>
</dbReference>
<feature type="domain" description="SteA-like C-terminal" evidence="7">
    <location>
        <begin position="318"/>
        <end position="368"/>
    </location>
</feature>
<reference evidence="8 9" key="1">
    <citation type="submission" date="2022-08" db="EMBL/GenBank/DDBJ databases">
        <title>Proteogenomics of the novel Dehalobacterium formicoaceticum strain EZ94 highlights a key role of methyltransferases during anaerobic dichloromethane degradation.</title>
        <authorList>
            <person name="Wasmund K."/>
        </authorList>
    </citation>
    <scope>NUCLEOTIDE SEQUENCE [LARGE SCALE GENOMIC DNA]</scope>
    <source>
        <strain evidence="8 9">EZ94</strain>
    </source>
</reference>
<evidence type="ECO:0000256" key="1">
    <source>
        <dbReference type="ARBA" id="ARBA00022679"/>
    </source>
</evidence>
<dbReference type="InterPro" id="IPR022215">
    <property type="entry name" value="SteA-like_C"/>
</dbReference>
<evidence type="ECO:0000313" key="9">
    <source>
        <dbReference type="Proteomes" id="UP001524944"/>
    </source>
</evidence>
<evidence type="ECO:0000259" key="6">
    <source>
        <dbReference type="Pfam" id="PF04263"/>
    </source>
</evidence>
<keyword evidence="1" id="KW-0808">Transferase</keyword>
<feature type="transmembrane region" description="Helical" evidence="5">
    <location>
        <begin position="332"/>
        <end position="350"/>
    </location>
</feature>
<dbReference type="InterPro" id="IPR047795">
    <property type="entry name" value="Put_SteA-like"/>
</dbReference>
<comment type="caution">
    <text evidence="8">The sequence shown here is derived from an EMBL/GenBank/DDBJ whole genome shotgun (WGS) entry which is preliminary data.</text>
</comment>
<keyword evidence="9" id="KW-1185">Reference proteome</keyword>
<dbReference type="SUPFAM" id="SSF63999">
    <property type="entry name" value="Thiamin pyrophosphokinase, catalytic domain"/>
    <property type="match status" value="1"/>
</dbReference>
<evidence type="ECO:0000256" key="5">
    <source>
        <dbReference type="SAM" id="Phobius"/>
    </source>
</evidence>
<dbReference type="Proteomes" id="UP001524944">
    <property type="component" value="Unassembled WGS sequence"/>
</dbReference>
<dbReference type="EMBL" id="JANPWE010000004">
    <property type="protein sequence ID" value="MCR6545808.1"/>
    <property type="molecule type" value="Genomic_DNA"/>
</dbReference>
<dbReference type="InterPro" id="IPR007371">
    <property type="entry name" value="TPK_catalytic"/>
</dbReference>
<sequence length="371" mass="40870">MKGKIRRGLRTKELVKSLEPHEIAVIVHEDIDELAARALVAAKVQGVINTAASISGKYPHRGPEALLDAGIPVLDQVGRDFFDRVDDGLEIEIKGGEIFAGGRCLGHGQLLSRRVIQEKAHLGEEHFNLQLGKFIHNTIEYASKEQDLIGRDLVLPEMNMEFRGRHTLIVVRGKNYLEDLNVIRPYINEVKPILIGVDGGADALRSFGYQPDLIIGDMDSISDATLKCGAELLVHAYGDGRAPGMDRIAALGLKAKVLPAPGTSEDAAMLLAYQLGTELIVAVGSHSNVIDFLEKGRQGMASTFLTRLKVGSILVDAKGVSKLYRQKLKIRYIVLLVIAALIPFFIYSFISPQVSQFLRLLYMKLRILIKM</sequence>
<evidence type="ECO:0000256" key="4">
    <source>
        <dbReference type="ARBA" id="ARBA00022840"/>
    </source>
</evidence>
<organism evidence="8 9">
    <name type="scientific">Dehalobacterium formicoaceticum</name>
    <dbReference type="NCBI Taxonomy" id="51515"/>
    <lineage>
        <taxon>Bacteria</taxon>
        <taxon>Bacillati</taxon>
        <taxon>Bacillota</taxon>
        <taxon>Clostridia</taxon>
        <taxon>Eubacteriales</taxon>
        <taxon>Peptococcaceae</taxon>
        <taxon>Dehalobacterium</taxon>
    </lineage>
</organism>
<dbReference type="Pfam" id="PF04263">
    <property type="entry name" value="TPK_catalytic"/>
    <property type="match status" value="1"/>
</dbReference>
<keyword evidence="5" id="KW-0472">Membrane</keyword>
<evidence type="ECO:0000256" key="2">
    <source>
        <dbReference type="ARBA" id="ARBA00022741"/>
    </source>
</evidence>
<keyword evidence="5" id="KW-1133">Transmembrane helix</keyword>
<dbReference type="RefSeq" id="WP_089611081.1">
    <property type="nucleotide sequence ID" value="NZ_CP022121.1"/>
</dbReference>
<keyword evidence="2" id="KW-0547">Nucleotide-binding</keyword>
<evidence type="ECO:0000259" key="7">
    <source>
        <dbReference type="Pfam" id="PF12555"/>
    </source>
</evidence>
<protein>
    <submittedName>
        <fullName evidence="8">Cytokinetic ring protein SteA</fullName>
    </submittedName>
</protein>
<dbReference type="Gene3D" id="3.40.50.10240">
    <property type="entry name" value="Thiamin pyrophosphokinase, catalytic domain"/>
    <property type="match status" value="1"/>
</dbReference>
<keyword evidence="3" id="KW-0418">Kinase</keyword>
<dbReference type="InterPro" id="IPR036759">
    <property type="entry name" value="TPK_catalytic_sf"/>
</dbReference>
<evidence type="ECO:0000313" key="8">
    <source>
        <dbReference type="EMBL" id="MCR6545808.1"/>
    </source>
</evidence>
<accession>A0ABT1Y4K7</accession>
<feature type="domain" description="Thiamin pyrophosphokinase catalytic" evidence="6">
    <location>
        <begin position="191"/>
        <end position="227"/>
    </location>
</feature>
<keyword evidence="5" id="KW-0812">Transmembrane</keyword>
<proteinExistence type="predicted"/>
<keyword evidence="4" id="KW-0067">ATP-binding</keyword>